<dbReference type="AlphaFoldDB" id="A0A935T998"/>
<dbReference type="Proteomes" id="UP000706151">
    <property type="component" value="Unassembled WGS sequence"/>
</dbReference>
<sequence length="64" mass="7180">MNAVAWCARLQAAEKQAHFVAPSWSGKRLYRWVFQDDLREILGGYLKGGEDFGIRLGLTAIKGL</sequence>
<dbReference type="EMBL" id="JADJOT010000003">
    <property type="protein sequence ID" value="MBK7953192.1"/>
    <property type="molecule type" value="Genomic_DNA"/>
</dbReference>
<organism evidence="1 2">
    <name type="scientific">Candidatus Accumulibacter affinis</name>
    <dbReference type="NCBI Taxonomy" id="2954384"/>
    <lineage>
        <taxon>Bacteria</taxon>
        <taxon>Pseudomonadati</taxon>
        <taxon>Pseudomonadota</taxon>
        <taxon>Betaproteobacteria</taxon>
        <taxon>Candidatus Accumulibacter</taxon>
    </lineage>
</organism>
<accession>A0A935T998</accession>
<name>A0A935T998_9PROT</name>
<comment type="caution">
    <text evidence="1">The sequence shown here is derived from an EMBL/GenBank/DDBJ whole genome shotgun (WGS) entry which is preliminary data.</text>
</comment>
<reference evidence="1 2" key="1">
    <citation type="submission" date="2020-10" db="EMBL/GenBank/DDBJ databases">
        <title>Connecting structure to function with the recovery of over 1000 high-quality activated sludge metagenome-assembled genomes encoding full-length rRNA genes using long-read sequencing.</title>
        <authorList>
            <person name="Singleton C.M."/>
            <person name="Petriglieri F."/>
            <person name="Kristensen J.M."/>
            <person name="Kirkegaard R.H."/>
            <person name="Michaelsen T.Y."/>
            <person name="Andersen M.H."/>
            <person name="Karst S.M."/>
            <person name="Dueholm M.S."/>
            <person name="Nielsen P.H."/>
            <person name="Albertsen M."/>
        </authorList>
    </citation>
    <scope>NUCLEOTIDE SEQUENCE [LARGE SCALE GENOMIC DNA]</scope>
    <source>
        <strain evidence="1">Fred_18-Q3-R57-64_BAT3C.720</strain>
    </source>
</reference>
<protein>
    <submittedName>
        <fullName evidence="1">Uncharacterized protein</fullName>
    </submittedName>
</protein>
<proteinExistence type="predicted"/>
<evidence type="ECO:0000313" key="1">
    <source>
        <dbReference type="EMBL" id="MBK7953192.1"/>
    </source>
</evidence>
<evidence type="ECO:0000313" key="2">
    <source>
        <dbReference type="Proteomes" id="UP000706151"/>
    </source>
</evidence>
<gene>
    <name evidence="1" type="ORF">IPK02_03960</name>
</gene>